<dbReference type="PANTHER" id="PTHR46603:SF1">
    <property type="entry name" value="ABSCISSION_NOCUT CHECKPOINT REGULATOR"/>
    <property type="match status" value="1"/>
</dbReference>
<dbReference type="InterPro" id="IPR044553">
    <property type="entry name" value="Bbox1_ANCHR"/>
</dbReference>
<accession>A0A0M8N252</accession>
<feature type="compositionally biased region" description="Low complexity" evidence="1">
    <location>
        <begin position="144"/>
        <end position="159"/>
    </location>
</feature>
<gene>
    <name evidence="2" type="ORF">ESCO_005083</name>
</gene>
<dbReference type="Proteomes" id="UP000053831">
    <property type="component" value="Unassembled WGS sequence"/>
</dbReference>
<feature type="region of interest" description="Disordered" evidence="1">
    <location>
        <begin position="52"/>
        <end position="77"/>
    </location>
</feature>
<organism evidence="2 3">
    <name type="scientific">Escovopsis weberi</name>
    <dbReference type="NCBI Taxonomy" id="150374"/>
    <lineage>
        <taxon>Eukaryota</taxon>
        <taxon>Fungi</taxon>
        <taxon>Dikarya</taxon>
        <taxon>Ascomycota</taxon>
        <taxon>Pezizomycotina</taxon>
        <taxon>Sordariomycetes</taxon>
        <taxon>Hypocreomycetidae</taxon>
        <taxon>Hypocreales</taxon>
        <taxon>Hypocreaceae</taxon>
        <taxon>Escovopsis</taxon>
    </lineage>
</organism>
<reference evidence="2 3" key="1">
    <citation type="submission" date="2015-07" db="EMBL/GenBank/DDBJ databases">
        <title>The genome of the fungus Escovopsis weberi, a specialized disease agent of ant agriculture.</title>
        <authorList>
            <person name="de Man T.J."/>
            <person name="Stajich J.E."/>
            <person name="Kubicek C.P."/>
            <person name="Chenthamara K."/>
            <person name="Atanasova L."/>
            <person name="Druzhinina I.S."/>
            <person name="Birnbaum S."/>
            <person name="Barribeau S.M."/>
            <person name="Teiling C."/>
            <person name="Suen G."/>
            <person name="Currie C."/>
            <person name="Gerardo N.M."/>
        </authorList>
    </citation>
    <scope>NUCLEOTIDE SEQUENCE [LARGE SCALE GENOMIC DNA]</scope>
</reference>
<evidence type="ECO:0000313" key="2">
    <source>
        <dbReference type="EMBL" id="KOS21577.1"/>
    </source>
</evidence>
<proteinExistence type="predicted"/>
<dbReference type="CDD" id="cd19817">
    <property type="entry name" value="Bbox1_ANCHR-like"/>
    <property type="match status" value="1"/>
</dbReference>
<dbReference type="PANTHER" id="PTHR46603">
    <property type="entry name" value="ABSCISSION/NOCUT CHECKPOINT REGULATOR"/>
    <property type="match status" value="1"/>
</dbReference>
<feature type="region of interest" description="Disordered" evidence="1">
    <location>
        <begin position="177"/>
        <end position="201"/>
    </location>
</feature>
<dbReference type="EMBL" id="LGSR01000008">
    <property type="protein sequence ID" value="KOS21577.1"/>
    <property type="molecule type" value="Genomic_DNA"/>
</dbReference>
<name>A0A0M8N252_ESCWE</name>
<sequence>MPGGQSRESAGDGEDVDAMLQTDFRLLEEMLAHIIVDDGEPTAEQVRALIDEVSRGGIPQDQGEEDGSDCSNTELADRRADDFIARFRDEIELEAALHPNDQDENDSPDAQQDVDPSSCADVPASDESAHPPPEIPSLPQTLDPLPSAPSSSSSSPLPAGTGMDDIAARLALLRAPGTSAPLPSVPSSAPSSSSCPKPRAAKRLTSTTTAYTDADADGWCVVCLEDATLRCPACDGDMYCARCWREMHVGPAAAFDDRSHRAVYLARDRERRPVALGA</sequence>
<dbReference type="Pfam" id="PF22586">
    <property type="entry name" value="ANCHR-like_BBOX"/>
    <property type="match status" value="1"/>
</dbReference>
<dbReference type="SUPFAM" id="SSF57845">
    <property type="entry name" value="B-box zinc-binding domain"/>
    <property type="match status" value="1"/>
</dbReference>
<dbReference type="STRING" id="150374.A0A0M8N252"/>
<feature type="compositionally biased region" description="Low complexity" evidence="1">
    <location>
        <begin position="177"/>
        <end position="198"/>
    </location>
</feature>
<dbReference type="OrthoDB" id="5407799at2759"/>
<dbReference type="AlphaFoldDB" id="A0A0M8N252"/>
<evidence type="ECO:0000313" key="3">
    <source>
        <dbReference type="Proteomes" id="UP000053831"/>
    </source>
</evidence>
<keyword evidence="3" id="KW-1185">Reference proteome</keyword>
<evidence type="ECO:0000256" key="1">
    <source>
        <dbReference type="SAM" id="MobiDB-lite"/>
    </source>
</evidence>
<feature type="region of interest" description="Disordered" evidence="1">
    <location>
        <begin position="91"/>
        <end position="162"/>
    </location>
</feature>
<comment type="caution">
    <text evidence="2">The sequence shown here is derived from an EMBL/GenBank/DDBJ whole genome shotgun (WGS) entry which is preliminary data.</text>
</comment>
<protein>
    <submittedName>
        <fullName evidence="2">Zinc finger FYVE domain-containing protein 19</fullName>
    </submittedName>
</protein>